<dbReference type="PANTHER" id="PTHR33513">
    <property type="entry name" value="OS06G0523300 PROTEIN"/>
    <property type="match status" value="1"/>
</dbReference>
<feature type="domain" description="DUF7722" evidence="1">
    <location>
        <begin position="61"/>
        <end position="107"/>
    </location>
</feature>
<keyword evidence="3" id="KW-1185">Reference proteome</keyword>
<protein>
    <recommendedName>
        <fullName evidence="1">DUF7722 domain-containing protein</fullName>
    </recommendedName>
</protein>
<dbReference type="Proteomes" id="UP000187609">
    <property type="component" value="Unassembled WGS sequence"/>
</dbReference>
<name>A0A314L8K2_NICAT</name>
<dbReference type="OrthoDB" id="1932905at2759"/>
<gene>
    <name evidence="2" type="ORF">A4A49_13991</name>
</gene>
<dbReference type="Pfam" id="PF24847">
    <property type="entry name" value="DUF7722"/>
    <property type="match status" value="1"/>
</dbReference>
<dbReference type="Gramene" id="OIT37234">
    <property type="protein sequence ID" value="OIT37234"/>
    <property type="gene ID" value="A4A49_13991"/>
</dbReference>
<dbReference type="AlphaFoldDB" id="A0A314L8K2"/>
<evidence type="ECO:0000313" key="3">
    <source>
        <dbReference type="Proteomes" id="UP000187609"/>
    </source>
</evidence>
<comment type="caution">
    <text evidence="2">The sequence shown here is derived from an EMBL/GenBank/DDBJ whole genome shotgun (WGS) entry which is preliminary data.</text>
</comment>
<accession>A0A314L8K2</accession>
<reference evidence="2" key="1">
    <citation type="submission" date="2016-11" db="EMBL/GenBank/DDBJ databases">
        <title>The genome of Nicotiana attenuata.</title>
        <authorList>
            <person name="Xu S."/>
            <person name="Brockmoeller T."/>
            <person name="Gaquerel E."/>
            <person name="Navarro A."/>
            <person name="Kuhl H."/>
            <person name="Gase K."/>
            <person name="Ling Z."/>
            <person name="Zhou W."/>
            <person name="Kreitzer C."/>
            <person name="Stanke M."/>
            <person name="Tang H."/>
            <person name="Lyons E."/>
            <person name="Pandey P."/>
            <person name="Pandey S.P."/>
            <person name="Timmermann B."/>
            <person name="Baldwin I.T."/>
        </authorList>
    </citation>
    <scope>NUCLEOTIDE SEQUENCE [LARGE SCALE GENOMIC DNA]</scope>
    <source>
        <strain evidence="2">UT</strain>
    </source>
</reference>
<proteinExistence type="predicted"/>
<organism evidence="2 3">
    <name type="scientific">Nicotiana attenuata</name>
    <name type="common">Coyote tobacco</name>
    <dbReference type="NCBI Taxonomy" id="49451"/>
    <lineage>
        <taxon>Eukaryota</taxon>
        <taxon>Viridiplantae</taxon>
        <taxon>Streptophyta</taxon>
        <taxon>Embryophyta</taxon>
        <taxon>Tracheophyta</taxon>
        <taxon>Spermatophyta</taxon>
        <taxon>Magnoliopsida</taxon>
        <taxon>eudicotyledons</taxon>
        <taxon>Gunneridae</taxon>
        <taxon>Pentapetalae</taxon>
        <taxon>asterids</taxon>
        <taxon>lamiids</taxon>
        <taxon>Solanales</taxon>
        <taxon>Solanaceae</taxon>
        <taxon>Nicotianoideae</taxon>
        <taxon>Nicotianeae</taxon>
        <taxon>Nicotiana</taxon>
    </lineage>
</organism>
<sequence length="110" mass="12811">MATLSRFFQSACTIVLGYGNQISSQETEKIQKIKMKKEDDYGEICASSSLSEGIFQMPLHYPRYKKADYEKMDEWKLDILLKQYGFLNFNGSLEEKRTFAMGAFLWPDQL</sequence>
<dbReference type="EMBL" id="MJEQ01000336">
    <property type="protein sequence ID" value="OIT37234.1"/>
    <property type="molecule type" value="Genomic_DNA"/>
</dbReference>
<dbReference type="KEGG" id="nau:109241065"/>
<dbReference type="STRING" id="49451.A0A314L8K2"/>
<dbReference type="InterPro" id="IPR056139">
    <property type="entry name" value="DUF7722"/>
</dbReference>
<evidence type="ECO:0000313" key="2">
    <source>
        <dbReference type="EMBL" id="OIT37234.1"/>
    </source>
</evidence>
<evidence type="ECO:0000259" key="1">
    <source>
        <dbReference type="Pfam" id="PF24847"/>
    </source>
</evidence>
<dbReference type="PANTHER" id="PTHR33513:SF21">
    <property type="entry name" value="JMJN DOMAIN-CONTAINING PROTEIN"/>
    <property type="match status" value="1"/>
</dbReference>